<feature type="active site" description="Charge relay system" evidence="6">
    <location>
        <position position="207"/>
    </location>
</feature>
<keyword evidence="4 7" id="KW-0378">Hydrolase</keyword>
<dbReference type="PANTHER" id="PTHR22939">
    <property type="entry name" value="SERINE PROTEASE FAMILY S1C HTRA-RELATED"/>
    <property type="match status" value="1"/>
</dbReference>
<dbReference type="Gene3D" id="2.40.10.10">
    <property type="entry name" value="Trypsin-like serine proteases"/>
    <property type="match status" value="2"/>
</dbReference>
<dbReference type="InterPro" id="IPR008256">
    <property type="entry name" value="Peptidase_S1B"/>
</dbReference>
<dbReference type="PRINTS" id="PR00839">
    <property type="entry name" value="V8PROTEASE"/>
</dbReference>
<evidence type="ECO:0000256" key="4">
    <source>
        <dbReference type="ARBA" id="ARBA00022801"/>
    </source>
</evidence>
<evidence type="ECO:0000313" key="9">
    <source>
        <dbReference type="Proteomes" id="UP000620559"/>
    </source>
</evidence>
<evidence type="ECO:0000256" key="6">
    <source>
        <dbReference type="PIRSR" id="PIRSR608256-1"/>
    </source>
</evidence>
<evidence type="ECO:0000313" key="8">
    <source>
        <dbReference type="EMBL" id="MBE9213127.1"/>
    </source>
</evidence>
<dbReference type="Proteomes" id="UP000620559">
    <property type="component" value="Unassembled WGS sequence"/>
</dbReference>
<keyword evidence="5 7" id="KW-0720">Serine protease</keyword>
<dbReference type="EC" id="3.4.21.-" evidence="7"/>
<keyword evidence="9" id="KW-1185">Reference proteome</keyword>
<evidence type="ECO:0000256" key="2">
    <source>
        <dbReference type="ARBA" id="ARBA00022670"/>
    </source>
</evidence>
<evidence type="ECO:0000256" key="1">
    <source>
        <dbReference type="ARBA" id="ARBA00008764"/>
    </source>
</evidence>
<dbReference type="SUPFAM" id="SSF50494">
    <property type="entry name" value="Trypsin-like serine proteases"/>
    <property type="match status" value="1"/>
</dbReference>
<dbReference type="Pfam" id="PF13365">
    <property type="entry name" value="Trypsin_2"/>
    <property type="match status" value="1"/>
</dbReference>
<proteinExistence type="inferred from homology"/>
<accession>A0A8J7K132</accession>
<reference evidence="8" key="1">
    <citation type="submission" date="2020-10" db="EMBL/GenBank/DDBJ databases">
        <authorList>
            <person name="Castelo-Branco R."/>
            <person name="Eusebio N."/>
            <person name="Adriana R."/>
            <person name="Vieira A."/>
            <person name="Brugerolle De Fraissinette N."/>
            <person name="Rezende De Castro R."/>
            <person name="Schneider M.P."/>
            <person name="Vasconcelos V."/>
            <person name="Leao P.N."/>
        </authorList>
    </citation>
    <scope>NUCLEOTIDE SEQUENCE</scope>
    <source>
        <strain evidence="8">LEGE 06105</strain>
    </source>
</reference>
<sequence>MMYKRFSRFIILTLCSVFTLIGISTIEQVLSLNGRETGHSNRVLAQTAEEQLNRRVYQKASPAAVTVKTETGHGSGFVISQDGLIITNAHVIKPPPESEEEAKTYNPAEFPQVVTVVFPDGRKFSADVMGFAKGGLDLAVLKIHRQQNLRTLALAAPGSAKVGDRVFTLGTPLDAKFSDTFTSGNITRIDPNNGEIQHDAVIMGGNSGGPLLNSQGQVIGVNTSGMSGVEKLNTGMNFSIPVSQVQSFILAARKNDVSPVSTLFTRTQEPSVRTITLNGQVINGSLSNGDRILKDGSFADVYQFQGKKGQQVVIEMTSQKINPVLSLYQVVESAEGEQLTPIAENDDRGPGDFNAQIAVTLPADGVFLIMANSLDRGEIGDYSLRATAQP</sequence>
<dbReference type="Gene3D" id="2.60.120.380">
    <property type="match status" value="1"/>
</dbReference>
<dbReference type="InterPro" id="IPR009003">
    <property type="entry name" value="Peptidase_S1_PA"/>
</dbReference>
<keyword evidence="3" id="KW-0732">Signal</keyword>
<dbReference type="EMBL" id="JADEWL010000026">
    <property type="protein sequence ID" value="MBE9213127.1"/>
    <property type="molecule type" value="Genomic_DNA"/>
</dbReference>
<feature type="active site" description="Charge relay system" evidence="6">
    <location>
        <position position="90"/>
    </location>
</feature>
<dbReference type="AlphaFoldDB" id="A0A8J7K132"/>
<gene>
    <name evidence="8" type="ORF">IQ247_10655</name>
</gene>
<evidence type="ECO:0000256" key="3">
    <source>
        <dbReference type="ARBA" id="ARBA00022729"/>
    </source>
</evidence>
<feature type="active site" description="Charge relay system" evidence="6">
    <location>
        <position position="137"/>
    </location>
</feature>
<dbReference type="InterPro" id="IPR043504">
    <property type="entry name" value="Peptidase_S1_PA_chymotrypsin"/>
</dbReference>
<dbReference type="GO" id="GO:0008236">
    <property type="term" value="F:serine-type peptidase activity"/>
    <property type="evidence" value="ECO:0007669"/>
    <property type="project" value="UniProtKB-KW"/>
</dbReference>
<keyword evidence="2 7" id="KW-0645">Protease</keyword>
<name>A0A8J7K132_9CYAN</name>
<evidence type="ECO:0000256" key="5">
    <source>
        <dbReference type="ARBA" id="ARBA00022825"/>
    </source>
</evidence>
<protein>
    <recommendedName>
        <fullName evidence="7">Serine protease</fullName>
        <ecNumber evidence="7">3.4.21.-</ecNumber>
    </recommendedName>
</protein>
<dbReference type="RefSeq" id="WP_193919734.1">
    <property type="nucleotide sequence ID" value="NZ_JADEWL010000026.1"/>
</dbReference>
<dbReference type="GO" id="GO:0006508">
    <property type="term" value="P:proteolysis"/>
    <property type="evidence" value="ECO:0007669"/>
    <property type="project" value="UniProtKB-KW"/>
</dbReference>
<dbReference type="PANTHER" id="PTHR22939:SF129">
    <property type="entry name" value="SERINE PROTEASE HTRA2, MITOCHONDRIAL"/>
    <property type="match status" value="1"/>
</dbReference>
<organism evidence="8 9">
    <name type="scientific">Plectonema cf. radiosum LEGE 06105</name>
    <dbReference type="NCBI Taxonomy" id="945769"/>
    <lineage>
        <taxon>Bacteria</taxon>
        <taxon>Bacillati</taxon>
        <taxon>Cyanobacteriota</taxon>
        <taxon>Cyanophyceae</taxon>
        <taxon>Oscillatoriophycideae</taxon>
        <taxon>Oscillatoriales</taxon>
        <taxon>Microcoleaceae</taxon>
        <taxon>Plectonema</taxon>
    </lineage>
</organism>
<comment type="caution">
    <text evidence="8">The sequence shown here is derived from an EMBL/GenBank/DDBJ whole genome shotgun (WGS) entry which is preliminary data.</text>
</comment>
<evidence type="ECO:0000256" key="7">
    <source>
        <dbReference type="RuleBase" id="RU004296"/>
    </source>
</evidence>
<comment type="similarity">
    <text evidence="1 7">Belongs to the peptidase S1B family.</text>
</comment>